<evidence type="ECO:0000256" key="6">
    <source>
        <dbReference type="ARBA" id="ARBA00022842"/>
    </source>
</evidence>
<dbReference type="GO" id="GO:0016788">
    <property type="term" value="F:hydrolase activity, acting on ester bonds"/>
    <property type="evidence" value="ECO:0007669"/>
    <property type="project" value="InterPro"/>
</dbReference>
<evidence type="ECO:0000256" key="2">
    <source>
        <dbReference type="ARBA" id="ARBA00005893"/>
    </source>
</evidence>
<dbReference type="SFLD" id="SFLDG01138">
    <property type="entry name" value="C1.6.2:_Deoxy-d-mannose-octulo"/>
    <property type="match status" value="1"/>
</dbReference>
<comment type="caution">
    <text evidence="9">The sequence shown here is derived from an EMBL/GenBank/DDBJ whole genome shotgun (WGS) entry which is preliminary data.</text>
</comment>
<feature type="binding site" evidence="8">
    <location>
        <position position="13"/>
    </location>
    <ligand>
        <name>Mg(2+)</name>
        <dbReference type="ChEBI" id="CHEBI:18420"/>
    </ligand>
</feature>
<evidence type="ECO:0000256" key="5">
    <source>
        <dbReference type="ARBA" id="ARBA00022801"/>
    </source>
</evidence>
<dbReference type="EMBL" id="JASCXX010000013">
    <property type="protein sequence ID" value="MDI6449741.1"/>
    <property type="molecule type" value="Genomic_DNA"/>
</dbReference>
<dbReference type="InterPro" id="IPR050793">
    <property type="entry name" value="CMP-NeuNAc_synthase"/>
</dbReference>
<dbReference type="SFLD" id="SFLDS00003">
    <property type="entry name" value="Haloacid_Dehalogenase"/>
    <property type="match status" value="1"/>
</dbReference>
<comment type="similarity">
    <text evidence="2">Belongs to the KdsC family.</text>
</comment>
<gene>
    <name evidence="9" type="ORF">QJ522_11850</name>
</gene>
<dbReference type="AlphaFoldDB" id="A0AAW6U0X2"/>
<keyword evidence="5 9" id="KW-0378">Hydrolase</keyword>
<evidence type="ECO:0000256" key="3">
    <source>
        <dbReference type="ARBA" id="ARBA00011881"/>
    </source>
</evidence>
<keyword evidence="10" id="KW-1185">Reference proteome</keyword>
<keyword evidence="4 8" id="KW-0479">Metal-binding</keyword>
<dbReference type="SUPFAM" id="SSF56784">
    <property type="entry name" value="HAD-like"/>
    <property type="match status" value="1"/>
</dbReference>
<dbReference type="GO" id="GO:0046872">
    <property type="term" value="F:metal ion binding"/>
    <property type="evidence" value="ECO:0007669"/>
    <property type="project" value="UniProtKB-KW"/>
</dbReference>
<dbReference type="PANTHER" id="PTHR21485:SF3">
    <property type="entry name" value="N-ACYLNEURAMINATE CYTIDYLYLTRANSFERASE"/>
    <property type="match status" value="1"/>
</dbReference>
<protein>
    <submittedName>
        <fullName evidence="9">HAD hydrolase family protein</fullName>
    </submittedName>
</protein>
<evidence type="ECO:0000256" key="7">
    <source>
        <dbReference type="PIRSR" id="PIRSR006118-1"/>
    </source>
</evidence>
<feature type="binding site" evidence="7">
    <location>
        <position position="83"/>
    </location>
    <ligand>
        <name>substrate</name>
    </ligand>
</feature>
<organism evidence="9 10">
    <name type="scientific">Anaerobaca lacustris</name>
    <dbReference type="NCBI Taxonomy" id="3044600"/>
    <lineage>
        <taxon>Bacteria</taxon>
        <taxon>Pseudomonadati</taxon>
        <taxon>Planctomycetota</taxon>
        <taxon>Phycisphaerae</taxon>
        <taxon>Sedimentisphaerales</taxon>
        <taxon>Anaerobacaceae</taxon>
        <taxon>Anaerobaca</taxon>
    </lineage>
</organism>
<evidence type="ECO:0000256" key="1">
    <source>
        <dbReference type="ARBA" id="ARBA00001946"/>
    </source>
</evidence>
<sequence length="170" mass="18747">MTNLDAIELLVLDVDGVLSDGQLVLHGDGSESKCFHTHDGHGIRMWQRAGGKTALLSGRYSEPTQRRADQLEIAHVIQDCHFKLPALQKLLDALHLKPENVAYIGDDLPDLPPIRFVALGIAPANAVDEVKQEADYVTTRPGGQGAVREAIEYILKNSGRWQALMERYLA</sequence>
<reference evidence="9" key="1">
    <citation type="submission" date="2023-05" db="EMBL/GenBank/DDBJ databases">
        <title>Anaerotaeda fermentans gen. nov., sp. nov., a novel anaerobic planctomycete of the new family within the order Sedimentisphaerales isolated from Taman Peninsula, Russia.</title>
        <authorList>
            <person name="Khomyakova M.A."/>
            <person name="Merkel A.Y."/>
            <person name="Slobodkin A.I."/>
        </authorList>
    </citation>
    <scope>NUCLEOTIDE SEQUENCE</scope>
    <source>
        <strain evidence="9">M17dextr</strain>
    </source>
</reference>
<dbReference type="CDD" id="cd01630">
    <property type="entry name" value="HAD_KDO-like"/>
    <property type="match status" value="1"/>
</dbReference>
<dbReference type="FunFam" id="3.40.50.1000:FF:000029">
    <property type="entry name" value="3-deoxy-D-manno-octulosonate 8-phosphate phosphatase KdsC"/>
    <property type="match status" value="1"/>
</dbReference>
<evidence type="ECO:0000313" key="10">
    <source>
        <dbReference type="Proteomes" id="UP001431776"/>
    </source>
</evidence>
<proteinExistence type="inferred from homology"/>
<dbReference type="SFLD" id="SFLDG01136">
    <property type="entry name" value="C1.6:_Phosphoserine_Phosphatas"/>
    <property type="match status" value="1"/>
</dbReference>
<dbReference type="GO" id="GO:0008781">
    <property type="term" value="F:N-acylneuraminate cytidylyltransferase activity"/>
    <property type="evidence" value="ECO:0007669"/>
    <property type="project" value="TreeGrafter"/>
</dbReference>
<dbReference type="RefSeq" id="WP_349245150.1">
    <property type="nucleotide sequence ID" value="NZ_JASCXX010000013.1"/>
</dbReference>
<feature type="binding site" evidence="7">
    <location>
        <position position="67"/>
    </location>
    <ligand>
        <name>substrate</name>
    </ligand>
</feature>
<feature type="binding site" evidence="7">
    <location>
        <position position="59"/>
    </location>
    <ligand>
        <name>substrate</name>
    </ligand>
</feature>
<dbReference type="PIRSF" id="PIRSF006118">
    <property type="entry name" value="KDO8-P_Ptase"/>
    <property type="match status" value="1"/>
</dbReference>
<comment type="subunit">
    <text evidence="3">Homotetramer.</text>
</comment>
<dbReference type="Pfam" id="PF08282">
    <property type="entry name" value="Hydrolase_3"/>
    <property type="match status" value="1"/>
</dbReference>
<feature type="binding site" evidence="7">
    <location>
        <position position="44"/>
    </location>
    <ligand>
        <name>substrate</name>
    </ligand>
</feature>
<evidence type="ECO:0000256" key="8">
    <source>
        <dbReference type="PIRSR" id="PIRSR006118-2"/>
    </source>
</evidence>
<comment type="cofactor">
    <cofactor evidence="1 8">
        <name>Mg(2+)</name>
        <dbReference type="ChEBI" id="CHEBI:18420"/>
    </cofactor>
</comment>
<name>A0AAW6U0X2_9BACT</name>
<keyword evidence="6 8" id="KW-0460">Magnesium</keyword>
<dbReference type="InterPro" id="IPR010023">
    <property type="entry name" value="KdsC_fam"/>
</dbReference>
<dbReference type="InterPro" id="IPR023214">
    <property type="entry name" value="HAD_sf"/>
</dbReference>
<accession>A0AAW6U0X2</accession>
<feature type="binding site" evidence="8">
    <location>
        <position position="106"/>
    </location>
    <ligand>
        <name>Mg(2+)</name>
        <dbReference type="ChEBI" id="CHEBI:18420"/>
    </ligand>
</feature>
<dbReference type="PANTHER" id="PTHR21485">
    <property type="entry name" value="HAD SUPERFAMILY MEMBERS CMAS AND KDSC"/>
    <property type="match status" value="1"/>
</dbReference>
<dbReference type="Gene3D" id="3.40.50.1000">
    <property type="entry name" value="HAD superfamily/HAD-like"/>
    <property type="match status" value="1"/>
</dbReference>
<dbReference type="Proteomes" id="UP001431776">
    <property type="component" value="Unassembled WGS sequence"/>
</dbReference>
<evidence type="ECO:0000256" key="4">
    <source>
        <dbReference type="ARBA" id="ARBA00022723"/>
    </source>
</evidence>
<dbReference type="InterPro" id="IPR036412">
    <property type="entry name" value="HAD-like_sf"/>
</dbReference>
<dbReference type="NCBIfam" id="TIGR01670">
    <property type="entry name" value="KdsC-phosphatas"/>
    <property type="match status" value="1"/>
</dbReference>
<feature type="binding site" evidence="7">
    <location>
        <position position="15"/>
    </location>
    <ligand>
        <name>substrate</name>
    </ligand>
</feature>
<evidence type="ECO:0000313" key="9">
    <source>
        <dbReference type="EMBL" id="MDI6449741.1"/>
    </source>
</evidence>